<evidence type="ECO:0000259" key="2">
    <source>
        <dbReference type="Pfam" id="PF16370"/>
    </source>
</evidence>
<protein>
    <submittedName>
        <fullName evidence="4">Calcineurin-like phosphoesterase</fullName>
    </submittedName>
</protein>
<evidence type="ECO:0000313" key="4">
    <source>
        <dbReference type="EMBL" id="SEA99514.1"/>
    </source>
</evidence>
<dbReference type="InterPro" id="IPR029052">
    <property type="entry name" value="Metallo-depent_PP-like"/>
</dbReference>
<gene>
    <name evidence="4" type="ORF">SAMN05444145_11226</name>
</gene>
<dbReference type="Pfam" id="PF16370">
    <property type="entry name" value="MetallophosC"/>
    <property type="match status" value="1"/>
</dbReference>
<dbReference type="AlphaFoldDB" id="A0A1H4FQF1"/>
<dbReference type="PANTHER" id="PTHR43143">
    <property type="entry name" value="METALLOPHOSPHOESTERASE, CALCINEURIN SUPERFAMILY"/>
    <property type="match status" value="1"/>
</dbReference>
<name>A0A1H4FQF1_9BACT</name>
<dbReference type="InterPro" id="IPR008969">
    <property type="entry name" value="CarboxyPept-like_regulatory"/>
</dbReference>
<keyword evidence="5" id="KW-1185">Reference proteome</keyword>
<dbReference type="InterPro" id="IPR051918">
    <property type="entry name" value="STPP_CPPED1"/>
</dbReference>
<dbReference type="InterPro" id="IPR032288">
    <property type="entry name" value="Metallophos_C"/>
</dbReference>
<dbReference type="Pfam" id="PF16371">
    <property type="entry name" value="MetallophosN"/>
    <property type="match status" value="1"/>
</dbReference>
<dbReference type="Proteomes" id="UP000183253">
    <property type="component" value="Unassembled WGS sequence"/>
</dbReference>
<dbReference type="RefSeq" id="WP_010266246.1">
    <property type="nucleotide sequence ID" value="NZ_CAEG01000019.1"/>
</dbReference>
<dbReference type="Pfam" id="PF00149">
    <property type="entry name" value="Metallophos"/>
    <property type="match status" value="1"/>
</dbReference>
<evidence type="ECO:0000313" key="5">
    <source>
        <dbReference type="Proteomes" id="UP000183253"/>
    </source>
</evidence>
<dbReference type="PANTHER" id="PTHR43143:SF1">
    <property type="entry name" value="SERINE_THREONINE-PROTEIN PHOSPHATASE CPPED1"/>
    <property type="match status" value="1"/>
</dbReference>
<evidence type="ECO:0000259" key="3">
    <source>
        <dbReference type="Pfam" id="PF16371"/>
    </source>
</evidence>
<dbReference type="InterPro" id="IPR004843">
    <property type="entry name" value="Calcineurin-like_PHP"/>
</dbReference>
<dbReference type="Gene3D" id="3.60.21.10">
    <property type="match status" value="1"/>
</dbReference>
<dbReference type="OrthoDB" id="1776264at2"/>
<dbReference type="InterPro" id="IPR032285">
    <property type="entry name" value="Metallophos_N"/>
</dbReference>
<feature type="domain" description="Calcineurin-like phosphoesterase N-terminal" evidence="3">
    <location>
        <begin position="133"/>
        <end position="200"/>
    </location>
</feature>
<dbReference type="SUPFAM" id="SSF49464">
    <property type="entry name" value="Carboxypeptidase regulatory domain-like"/>
    <property type="match status" value="1"/>
</dbReference>
<dbReference type="PROSITE" id="PS51257">
    <property type="entry name" value="PROKAR_LIPOPROTEIN"/>
    <property type="match status" value="1"/>
</dbReference>
<feature type="domain" description="Calcineurin-like phosphoesterase C-terminal" evidence="2">
    <location>
        <begin position="451"/>
        <end position="634"/>
    </location>
</feature>
<evidence type="ECO:0000259" key="1">
    <source>
        <dbReference type="Pfam" id="PF00149"/>
    </source>
</evidence>
<dbReference type="GO" id="GO:0016787">
    <property type="term" value="F:hydrolase activity"/>
    <property type="evidence" value="ECO:0007669"/>
    <property type="project" value="InterPro"/>
</dbReference>
<dbReference type="EMBL" id="FNRI01000012">
    <property type="protein sequence ID" value="SEA99514.1"/>
    <property type="molecule type" value="Genomic_DNA"/>
</dbReference>
<proteinExistence type="predicted"/>
<feature type="domain" description="Calcineurin-like phosphoesterase" evidence="1">
    <location>
        <begin position="222"/>
        <end position="432"/>
    </location>
</feature>
<dbReference type="STRING" id="1033731.SAMN05444145_11226"/>
<organism evidence="4 5">
    <name type="scientific">Alistipes timonensis JC136</name>
    <dbReference type="NCBI Taxonomy" id="1033731"/>
    <lineage>
        <taxon>Bacteria</taxon>
        <taxon>Pseudomonadati</taxon>
        <taxon>Bacteroidota</taxon>
        <taxon>Bacteroidia</taxon>
        <taxon>Bacteroidales</taxon>
        <taxon>Rikenellaceae</taxon>
        <taxon>Alistipes</taxon>
    </lineage>
</organism>
<reference evidence="4 5" key="1">
    <citation type="submission" date="2016-10" db="EMBL/GenBank/DDBJ databases">
        <authorList>
            <person name="de Groot N.N."/>
        </authorList>
    </citation>
    <scope>NUCLEOTIDE SEQUENCE [LARGE SCALE GENOMIC DNA]</scope>
    <source>
        <strain evidence="4 5">DSM 25383</strain>
    </source>
</reference>
<sequence>MRAVSPPLLLLFVIGIVSCTDDVSAPDSGFTIDAVSAETEYLITDERTIWLSGSGFLTGDVVRLTDTGLSGHYYLIETAVADTGLHFVLPGNFVAGEYAISILRGDRVFRYGKARFFRDVIPDREGMNVKGSVCDTDGKPIVGAAVSDGVEIALTDEKGRYWLATQRQNPHLFVTLPSNYMPVEQKGRFTAFYEPIPAVADPAACVEVDFTLARVSNDDFELIVITDTHLTAASAAQAPALFADCCIPDINSYIAEVKASGRPAYLINLGDLVAANYRNRVTLEDAAELLRQIKCPIFNLPGNHELNDYVLYPDMDSEEAMTEIRRYQETMGPLYYSVNLGRAHLVVLNPCVRTAGESQMSYSVSKEQLAWLRKDLALVEDKTAPLLLAVHTPIYSYNDDTYGRFWLPNGAEVIECFREFSNIHILTGHTHRMYTSVLENGCITEHNYNTLGGTSGHWTTWRLPTLLAQRRQGINTDGSPASYGTLSFSGDRVVDYCVKGVNLPRTKRFRAYDRNAMRLSAAAYLSPELAQGPRGQAFDTSMGDYAVSSSENEILVKIWEYNPEWKVEILENGRLLSVTEKKDKDPLYLLCYEIPSYETMDSPGYPAPVRKLFSAKASSATSPVTIRITDSFGRVTEETMTRPKPFVSSFD</sequence>
<accession>A0A1H4FQF1</accession>
<dbReference type="SUPFAM" id="SSF56300">
    <property type="entry name" value="Metallo-dependent phosphatases"/>
    <property type="match status" value="1"/>
</dbReference>